<dbReference type="Proteomes" id="UP000005666">
    <property type="component" value="Chromosome 9"/>
</dbReference>
<sequence>MGLYDKNQDINRFNETVIERELNNADDGFPNLGSDFFQEANEIISHPFRWGIVNSQNGQLDKVLSRNYDGLGDFQNIFGLPTRSPTSTWFGELFDPSVYNNQLIRQGVTGLYSFTAPTTEQYSSCMETNGLSVWDSNGWWRCLFPRSTIERNIEKKNLQNSIYGEQKNAILSKEDVLSDVDHKKYGIFFQEYTDLLNWKSQMNRIIKNRQQEQNTIAKKNDELKSANSTDLVLADTPENLMMTDYSSLDDNIDNKSVIGSAKYTTYNSTREGKEKIQLWKTYYDDDTVNIKSQKTIKPADGSKPKTEYSEKTVNRKDDNSSF</sequence>
<feature type="region of interest" description="Disordered" evidence="2">
    <location>
        <begin position="294"/>
        <end position="322"/>
    </location>
</feature>
<dbReference type="HOGENOM" id="CLU_083081_0_0_1"/>
<dbReference type="InterPro" id="IPR035187">
    <property type="entry name" value="Mpm1"/>
</dbReference>
<evidence type="ECO:0000256" key="2">
    <source>
        <dbReference type="SAM" id="MobiDB-lite"/>
    </source>
</evidence>
<dbReference type="AlphaFoldDB" id="G8BXJ8"/>
<proteinExistence type="predicted"/>
<dbReference type="RefSeq" id="XP_003687060.1">
    <property type="nucleotide sequence ID" value="XM_003687012.1"/>
</dbReference>
<evidence type="ECO:0000256" key="1">
    <source>
        <dbReference type="SAM" id="Coils"/>
    </source>
</evidence>
<dbReference type="GeneID" id="11534361"/>
<evidence type="ECO:0000313" key="3">
    <source>
        <dbReference type="EMBL" id="CCE64626.1"/>
    </source>
</evidence>
<dbReference type="KEGG" id="tpf:TPHA_0I01200"/>
<dbReference type="EMBL" id="HE612864">
    <property type="protein sequence ID" value="CCE64626.1"/>
    <property type="molecule type" value="Genomic_DNA"/>
</dbReference>
<name>G8BXJ8_TETPH</name>
<keyword evidence="1" id="KW-0175">Coiled coil</keyword>
<dbReference type="OMA" id="HEYENHP"/>
<gene>
    <name evidence="3" type="primary">TPHA0I01200</name>
    <name evidence="3" type="ordered locus">TPHA_0I01200</name>
</gene>
<keyword evidence="4" id="KW-1185">Reference proteome</keyword>
<organism evidence="3 4">
    <name type="scientific">Tetrapisispora phaffii (strain ATCC 24235 / CBS 4417 / NBRC 1672 / NRRL Y-8282 / UCD 70-5)</name>
    <name type="common">Yeast</name>
    <name type="synonym">Fabospora phaffii</name>
    <dbReference type="NCBI Taxonomy" id="1071381"/>
    <lineage>
        <taxon>Eukaryota</taxon>
        <taxon>Fungi</taxon>
        <taxon>Dikarya</taxon>
        <taxon>Ascomycota</taxon>
        <taxon>Saccharomycotina</taxon>
        <taxon>Saccharomycetes</taxon>
        <taxon>Saccharomycetales</taxon>
        <taxon>Saccharomycetaceae</taxon>
        <taxon>Tetrapisispora</taxon>
    </lineage>
</organism>
<dbReference type="eggNOG" id="ENOG502RZT3">
    <property type="taxonomic scope" value="Eukaryota"/>
</dbReference>
<reference evidence="3 4" key="1">
    <citation type="journal article" date="2011" name="Proc. Natl. Acad. Sci. U.S.A.">
        <title>Evolutionary erosion of yeast sex chromosomes by mating-type switching accidents.</title>
        <authorList>
            <person name="Gordon J.L."/>
            <person name="Armisen D."/>
            <person name="Proux-Wera E."/>
            <person name="Oheigeartaigh S.S."/>
            <person name="Byrne K.P."/>
            <person name="Wolfe K.H."/>
        </authorList>
    </citation>
    <scope>NUCLEOTIDE SEQUENCE [LARGE SCALE GENOMIC DNA]</scope>
    <source>
        <strain evidence="4">ATCC 24235 / CBS 4417 / NBRC 1672 / NRRL Y-8282 / UCD 70-5</strain>
    </source>
</reference>
<evidence type="ECO:0000313" key="4">
    <source>
        <dbReference type="Proteomes" id="UP000005666"/>
    </source>
</evidence>
<feature type="coiled-coil region" evidence="1">
    <location>
        <begin position="202"/>
        <end position="229"/>
    </location>
</feature>
<evidence type="ECO:0008006" key="5">
    <source>
        <dbReference type="Google" id="ProtNLM"/>
    </source>
</evidence>
<protein>
    <recommendedName>
        <fullName evidence="5">Mitochondrial peculiar membrane protein 1</fullName>
    </recommendedName>
</protein>
<feature type="compositionally biased region" description="Basic and acidic residues" evidence="2">
    <location>
        <begin position="300"/>
        <end position="322"/>
    </location>
</feature>
<dbReference type="OrthoDB" id="4044171at2759"/>
<accession>G8BXJ8</accession>
<dbReference type="Pfam" id="PF17234">
    <property type="entry name" value="MPM1"/>
    <property type="match status" value="1"/>
</dbReference>